<dbReference type="AlphaFoldDB" id="A0A8J8NW85"/>
<dbReference type="EMBL" id="RRYP01006290">
    <property type="protein sequence ID" value="TNV81324.1"/>
    <property type="molecule type" value="Genomic_DNA"/>
</dbReference>
<proteinExistence type="predicted"/>
<sequence>MTGIQNSSVDIIRMQNLGGLQTAHMDGGWEGWKGICSQCCCAAVDQVFIDFLPPFRLSCFTPCLIWLAPIMTK</sequence>
<name>A0A8J8NW85_HALGN</name>
<dbReference type="Proteomes" id="UP000785679">
    <property type="component" value="Unassembled WGS sequence"/>
</dbReference>
<protein>
    <submittedName>
        <fullName evidence="1">Uncharacterized protein</fullName>
    </submittedName>
</protein>
<reference evidence="1" key="1">
    <citation type="submission" date="2019-06" db="EMBL/GenBank/DDBJ databases">
        <authorList>
            <person name="Zheng W."/>
        </authorList>
    </citation>
    <scope>NUCLEOTIDE SEQUENCE</scope>
    <source>
        <strain evidence="1">QDHG01</strain>
    </source>
</reference>
<evidence type="ECO:0000313" key="2">
    <source>
        <dbReference type="Proteomes" id="UP000785679"/>
    </source>
</evidence>
<accession>A0A8J8NW85</accession>
<organism evidence="1 2">
    <name type="scientific">Halteria grandinella</name>
    <dbReference type="NCBI Taxonomy" id="5974"/>
    <lineage>
        <taxon>Eukaryota</taxon>
        <taxon>Sar</taxon>
        <taxon>Alveolata</taxon>
        <taxon>Ciliophora</taxon>
        <taxon>Intramacronucleata</taxon>
        <taxon>Spirotrichea</taxon>
        <taxon>Stichotrichia</taxon>
        <taxon>Sporadotrichida</taxon>
        <taxon>Halteriidae</taxon>
        <taxon>Halteria</taxon>
    </lineage>
</organism>
<keyword evidence="2" id="KW-1185">Reference proteome</keyword>
<evidence type="ECO:0000313" key="1">
    <source>
        <dbReference type="EMBL" id="TNV81324.1"/>
    </source>
</evidence>
<gene>
    <name evidence="1" type="ORF">FGO68_gene757</name>
</gene>
<comment type="caution">
    <text evidence="1">The sequence shown here is derived from an EMBL/GenBank/DDBJ whole genome shotgun (WGS) entry which is preliminary data.</text>
</comment>